<proteinExistence type="predicted"/>
<protein>
    <recommendedName>
        <fullName evidence="3">TraB family protein</fullName>
    </recommendedName>
</protein>
<gene>
    <name evidence="1" type="ORF">ACFQMA_25320</name>
</gene>
<reference evidence="1 2" key="1">
    <citation type="journal article" date="2019" name="Int. J. Syst. Evol. Microbiol.">
        <title>The Global Catalogue of Microorganisms (GCM) 10K type strain sequencing project: providing services to taxonomists for standard genome sequencing and annotation.</title>
        <authorList>
            <consortium name="The Broad Institute Genomics Platform"/>
            <consortium name="The Broad Institute Genome Sequencing Center for Infectious Disease"/>
            <person name="Wu L."/>
            <person name="Ma J."/>
        </authorList>
    </citation>
    <scope>NUCLEOTIDE SEQUENCE [LARGE SCALE GENOMIC DNA]</scope>
    <source>
        <strain evidence="1 2">XZYJT29</strain>
    </source>
</reference>
<keyword evidence="2" id="KW-1185">Reference proteome</keyword>
<evidence type="ECO:0000313" key="1">
    <source>
        <dbReference type="EMBL" id="MFC7143123.1"/>
    </source>
</evidence>
<evidence type="ECO:0008006" key="3">
    <source>
        <dbReference type="Google" id="ProtNLM"/>
    </source>
</evidence>
<name>A0ABD5Y6R8_9EURY</name>
<organism evidence="1 2">
    <name type="scientific">Halosimplex aquaticum</name>
    <dbReference type="NCBI Taxonomy" id="3026162"/>
    <lineage>
        <taxon>Archaea</taxon>
        <taxon>Methanobacteriati</taxon>
        <taxon>Methanobacteriota</taxon>
        <taxon>Stenosarchaea group</taxon>
        <taxon>Halobacteria</taxon>
        <taxon>Halobacteriales</taxon>
        <taxon>Haloarculaceae</taxon>
        <taxon>Halosimplex</taxon>
    </lineage>
</organism>
<accession>A0ABD5Y6R8</accession>
<sequence length="246" mass="26428">MPDEPTPDPRMESDYVETYSGEGGDGSVTLVGVVHDHPASVYRVRRIVERETPSVLALELPPLAVPLYEAYASDQETPPPFGGEMSAAVQAAETDHVVGIDGPSAAFCRRLARTLVGERASVETAMRSARGVASVGKTALACRAAAALTRRTGLRIAVGNPTHHEVTRDDPPRQQVEDEGRQIRTATAVLDALESPPASRVRSETRDAHMADRLRDLRTRGDVVAVIGLGHFEPIRDRLAGRPSTA</sequence>
<dbReference type="Proteomes" id="UP001596432">
    <property type="component" value="Unassembled WGS sequence"/>
</dbReference>
<dbReference type="EMBL" id="JBHTAS010000003">
    <property type="protein sequence ID" value="MFC7143123.1"/>
    <property type="molecule type" value="Genomic_DNA"/>
</dbReference>
<evidence type="ECO:0000313" key="2">
    <source>
        <dbReference type="Proteomes" id="UP001596432"/>
    </source>
</evidence>
<dbReference type="AlphaFoldDB" id="A0ABD5Y6R8"/>
<comment type="caution">
    <text evidence="1">The sequence shown here is derived from an EMBL/GenBank/DDBJ whole genome shotgun (WGS) entry which is preliminary data.</text>
</comment>
<dbReference type="RefSeq" id="WP_382261998.1">
    <property type="nucleotide sequence ID" value="NZ_JBHTAS010000003.1"/>
</dbReference>